<dbReference type="PANTHER" id="PTHR30221">
    <property type="entry name" value="SMALL-CONDUCTANCE MECHANOSENSITIVE CHANNEL"/>
    <property type="match status" value="1"/>
</dbReference>
<keyword evidence="3" id="KW-1003">Cell membrane</keyword>
<evidence type="ECO:0000259" key="8">
    <source>
        <dbReference type="Pfam" id="PF00924"/>
    </source>
</evidence>
<evidence type="ECO:0000313" key="10">
    <source>
        <dbReference type="EMBL" id="PTD95010.1"/>
    </source>
</evidence>
<keyword evidence="7" id="KW-0406">Ion transport</keyword>
<dbReference type="Pfam" id="PF21082">
    <property type="entry name" value="MS_channel_3rd"/>
    <property type="match status" value="1"/>
</dbReference>
<dbReference type="Pfam" id="PF00924">
    <property type="entry name" value="MS_channel_2nd"/>
    <property type="match status" value="1"/>
</dbReference>
<dbReference type="Proteomes" id="UP000241193">
    <property type="component" value="Unassembled WGS sequence"/>
</dbReference>
<comment type="function">
    <text evidence="7">Mechanosensitive channel that participates in the regulation of osmotic pressure changes within the cell, opening in response to stretch forces in the membrane lipid bilayer, without the need for other proteins. Contributes to normal resistance to hypoosmotic shock. Forms an ion channel of 1.0 nanosiemens conductance with a slight preference for anions.</text>
</comment>
<keyword evidence="11" id="KW-1185">Reference proteome</keyword>
<evidence type="ECO:0000256" key="6">
    <source>
        <dbReference type="ARBA" id="ARBA00023136"/>
    </source>
</evidence>
<dbReference type="GO" id="GO:0005886">
    <property type="term" value="C:plasma membrane"/>
    <property type="evidence" value="ECO:0007669"/>
    <property type="project" value="UniProtKB-SubCell"/>
</dbReference>
<feature type="transmembrane region" description="Helical" evidence="7">
    <location>
        <begin position="60"/>
        <end position="85"/>
    </location>
</feature>
<dbReference type="PANTHER" id="PTHR30221:SF1">
    <property type="entry name" value="SMALL-CONDUCTANCE MECHANOSENSITIVE CHANNEL"/>
    <property type="match status" value="1"/>
</dbReference>
<comment type="caution">
    <text evidence="10">The sequence shown here is derived from an EMBL/GenBank/DDBJ whole genome shotgun (WGS) entry which is preliminary data.</text>
</comment>
<dbReference type="InterPro" id="IPR006685">
    <property type="entry name" value="MscS_channel_2nd"/>
</dbReference>
<dbReference type="SUPFAM" id="SSF82861">
    <property type="entry name" value="Mechanosensitive channel protein MscS (YggB), transmembrane region"/>
    <property type="match status" value="1"/>
</dbReference>
<feature type="transmembrane region" description="Helical" evidence="7">
    <location>
        <begin position="20"/>
        <end position="40"/>
    </location>
</feature>
<comment type="similarity">
    <text evidence="2 7">Belongs to the MscS (TC 1.A.23) family.</text>
</comment>
<evidence type="ECO:0000256" key="2">
    <source>
        <dbReference type="ARBA" id="ARBA00008017"/>
    </source>
</evidence>
<dbReference type="GO" id="GO:0008381">
    <property type="term" value="F:mechanosensitive monoatomic ion channel activity"/>
    <property type="evidence" value="ECO:0007669"/>
    <property type="project" value="InterPro"/>
</dbReference>
<feature type="domain" description="Mechanosensitive ion channel MscS C-terminal" evidence="9">
    <location>
        <begin position="181"/>
        <end position="263"/>
    </location>
</feature>
<dbReference type="Gene3D" id="3.30.70.100">
    <property type="match status" value="1"/>
</dbReference>
<dbReference type="InterPro" id="IPR006686">
    <property type="entry name" value="MscS_channel_CS"/>
</dbReference>
<dbReference type="InterPro" id="IPR011066">
    <property type="entry name" value="MscS_channel_C_sf"/>
</dbReference>
<reference evidence="10 11" key="1">
    <citation type="submission" date="2018-03" db="EMBL/GenBank/DDBJ databases">
        <authorList>
            <person name="Keele B.F."/>
        </authorList>
    </citation>
    <scope>NUCLEOTIDE SEQUENCE [LARGE SCALE GENOMIC DNA]</scope>
    <source>
        <strain evidence="10 11">D20</strain>
    </source>
</reference>
<dbReference type="InterPro" id="IPR010920">
    <property type="entry name" value="LSM_dom_sf"/>
</dbReference>
<evidence type="ECO:0000256" key="4">
    <source>
        <dbReference type="ARBA" id="ARBA00022692"/>
    </source>
</evidence>
<feature type="transmembrane region" description="Helical" evidence="7">
    <location>
        <begin position="91"/>
        <end position="122"/>
    </location>
</feature>
<evidence type="ECO:0000256" key="5">
    <source>
        <dbReference type="ARBA" id="ARBA00022989"/>
    </source>
</evidence>
<evidence type="ECO:0000259" key="9">
    <source>
        <dbReference type="Pfam" id="PF21082"/>
    </source>
</evidence>
<dbReference type="EMBL" id="PZKC01000022">
    <property type="protein sequence ID" value="PTD95010.1"/>
    <property type="molecule type" value="Genomic_DNA"/>
</dbReference>
<dbReference type="Gene3D" id="1.10.287.1260">
    <property type="match status" value="1"/>
</dbReference>
<reference evidence="10 11" key="2">
    <citation type="submission" date="2018-04" db="EMBL/GenBank/DDBJ databases">
        <title>Thauera lacus sp. nov., isolated from an saline lake in Inner Mongolia, China.</title>
        <authorList>
            <person name="Liang Q.-Y."/>
        </authorList>
    </citation>
    <scope>NUCLEOTIDE SEQUENCE [LARGE SCALE GENOMIC DNA]</scope>
    <source>
        <strain evidence="10 11">D20</strain>
    </source>
</reference>
<dbReference type="RefSeq" id="WP_107494846.1">
    <property type="nucleotide sequence ID" value="NZ_PZKC01000022.1"/>
</dbReference>
<evidence type="ECO:0000256" key="7">
    <source>
        <dbReference type="RuleBase" id="RU369025"/>
    </source>
</evidence>
<keyword evidence="6 7" id="KW-0472">Membrane</keyword>
<dbReference type="InterPro" id="IPR023408">
    <property type="entry name" value="MscS_beta-dom_sf"/>
</dbReference>
<dbReference type="Pfam" id="PF05552">
    <property type="entry name" value="MS_channel_1st_1"/>
    <property type="match status" value="1"/>
</dbReference>
<evidence type="ECO:0000256" key="3">
    <source>
        <dbReference type="ARBA" id="ARBA00022475"/>
    </source>
</evidence>
<dbReference type="SUPFAM" id="SSF50182">
    <property type="entry name" value="Sm-like ribonucleoproteins"/>
    <property type="match status" value="1"/>
</dbReference>
<protein>
    <recommendedName>
        <fullName evidence="7">Small-conductance mechanosensitive channel</fullName>
    </recommendedName>
</protein>
<dbReference type="SUPFAM" id="SSF82689">
    <property type="entry name" value="Mechanosensitive channel protein MscS (YggB), C-terminal domain"/>
    <property type="match status" value="1"/>
</dbReference>
<gene>
    <name evidence="10" type="ORF">C8261_16575</name>
</gene>
<comment type="subcellular location">
    <subcellularLocation>
        <location evidence="7">Cell inner membrane</location>
        <topology evidence="7">Multi-pass membrane protein</topology>
    </subcellularLocation>
    <subcellularLocation>
        <location evidence="1">Cell membrane</location>
        <topology evidence="1">Multi-pass membrane protein</topology>
    </subcellularLocation>
</comment>
<dbReference type="OrthoDB" id="9809206at2"/>
<proteinExistence type="inferred from homology"/>
<comment type="subunit">
    <text evidence="7">Homoheptamer.</text>
</comment>
<organism evidence="10 11">
    <name type="scientific">Pseudothauera lacus</name>
    <dbReference type="NCBI Taxonomy" id="2136175"/>
    <lineage>
        <taxon>Bacteria</taxon>
        <taxon>Pseudomonadati</taxon>
        <taxon>Pseudomonadota</taxon>
        <taxon>Betaproteobacteria</taxon>
        <taxon>Rhodocyclales</taxon>
        <taxon>Zoogloeaceae</taxon>
        <taxon>Pseudothauera</taxon>
    </lineage>
</organism>
<dbReference type="PROSITE" id="PS01246">
    <property type="entry name" value="UPF0003"/>
    <property type="match status" value="1"/>
</dbReference>
<dbReference type="InterPro" id="IPR049278">
    <property type="entry name" value="MS_channel_C"/>
</dbReference>
<keyword evidence="7" id="KW-0997">Cell inner membrane</keyword>
<dbReference type="InterPro" id="IPR008910">
    <property type="entry name" value="MSC_TM_helix"/>
</dbReference>
<feature type="domain" description="Mechanosensitive ion channel MscS" evidence="8">
    <location>
        <begin position="109"/>
        <end position="175"/>
    </location>
</feature>
<comment type="caution">
    <text evidence="7">Lacks conserved residue(s) required for the propagation of feature annotation.</text>
</comment>
<sequence>MDDINLTLNTLQETWLPLAMQYGARVLLALITLFIGWWLVGKLTQGVLGLLQRRKVEPTLHGFLGSLLGVVLKVLLLVSVAGMIGVETTSFIAVIGAAGLAIGLALQGSLANFAGGVLILLFRPFRVGEYIEAQGVAGTVDQIQIFHTVLKTPDNKTVVVPNGSLSNGSIVNFSRQATRRVDLNIGIDYGDDVKAARAILLELAENDARVLKDPAPVVWLASLGDSSVNLSLRMWTSTADFWPTFFELQEKAKERFDAAGITIPFPQRTVHLVGNGATPTATADAA</sequence>
<keyword evidence="4 7" id="KW-0812">Transmembrane</keyword>
<evidence type="ECO:0000256" key="1">
    <source>
        <dbReference type="ARBA" id="ARBA00004651"/>
    </source>
</evidence>
<keyword evidence="5 7" id="KW-1133">Transmembrane helix</keyword>
<dbReference type="InterPro" id="IPR011014">
    <property type="entry name" value="MscS_channel_TM-2"/>
</dbReference>
<dbReference type="Gene3D" id="2.30.30.60">
    <property type="match status" value="1"/>
</dbReference>
<dbReference type="InterPro" id="IPR045275">
    <property type="entry name" value="MscS_archaea/bacteria_type"/>
</dbReference>
<keyword evidence="7" id="KW-0813">Transport</keyword>
<name>A0A2T4IB57_9RHOO</name>
<evidence type="ECO:0000313" key="11">
    <source>
        <dbReference type="Proteomes" id="UP000241193"/>
    </source>
</evidence>
<keyword evidence="7" id="KW-0407">Ion channel</keyword>
<dbReference type="AlphaFoldDB" id="A0A2T4IB57"/>
<accession>A0A2T4IB57</accession>